<gene>
    <name evidence="1" type="ORF">HAX54_026063</name>
</gene>
<proteinExistence type="predicted"/>
<organism evidence="1 2">
    <name type="scientific">Datura stramonium</name>
    <name type="common">Jimsonweed</name>
    <name type="synonym">Common thornapple</name>
    <dbReference type="NCBI Taxonomy" id="4076"/>
    <lineage>
        <taxon>Eukaryota</taxon>
        <taxon>Viridiplantae</taxon>
        <taxon>Streptophyta</taxon>
        <taxon>Embryophyta</taxon>
        <taxon>Tracheophyta</taxon>
        <taxon>Spermatophyta</taxon>
        <taxon>Magnoliopsida</taxon>
        <taxon>eudicotyledons</taxon>
        <taxon>Gunneridae</taxon>
        <taxon>Pentapetalae</taxon>
        <taxon>asterids</taxon>
        <taxon>lamiids</taxon>
        <taxon>Solanales</taxon>
        <taxon>Solanaceae</taxon>
        <taxon>Solanoideae</taxon>
        <taxon>Datureae</taxon>
        <taxon>Datura</taxon>
    </lineage>
</organism>
<dbReference type="Proteomes" id="UP000823775">
    <property type="component" value="Unassembled WGS sequence"/>
</dbReference>
<name>A0ABS8V0K1_DATST</name>
<reference evidence="1 2" key="1">
    <citation type="journal article" date="2021" name="BMC Genomics">
        <title>Datura genome reveals duplications of psychoactive alkaloid biosynthetic genes and high mutation rate following tissue culture.</title>
        <authorList>
            <person name="Rajewski A."/>
            <person name="Carter-House D."/>
            <person name="Stajich J."/>
            <person name="Litt A."/>
        </authorList>
    </citation>
    <scope>NUCLEOTIDE SEQUENCE [LARGE SCALE GENOMIC DNA]</scope>
    <source>
        <strain evidence="1">AR-01</strain>
    </source>
</reference>
<accession>A0ABS8V0K1</accession>
<sequence>DFPFLALLIEFLENNGVKPHNSHLNPLYDSCRPLDRTRYSDQSVAVVVLVVISQIRHDGTPTYHGLAAAEIPPLQRSPVLVATKN</sequence>
<evidence type="ECO:0000313" key="2">
    <source>
        <dbReference type="Proteomes" id="UP000823775"/>
    </source>
</evidence>
<feature type="non-terminal residue" evidence="1">
    <location>
        <position position="1"/>
    </location>
</feature>
<evidence type="ECO:0000313" key="1">
    <source>
        <dbReference type="EMBL" id="MCD9640655.1"/>
    </source>
</evidence>
<protein>
    <submittedName>
        <fullName evidence="1">Uncharacterized protein</fullName>
    </submittedName>
</protein>
<dbReference type="EMBL" id="JACEIK010003168">
    <property type="protein sequence ID" value="MCD9640655.1"/>
    <property type="molecule type" value="Genomic_DNA"/>
</dbReference>
<keyword evidence="2" id="KW-1185">Reference proteome</keyword>
<comment type="caution">
    <text evidence="1">The sequence shown here is derived from an EMBL/GenBank/DDBJ whole genome shotgun (WGS) entry which is preliminary data.</text>
</comment>